<dbReference type="Proteomes" id="UP001202479">
    <property type="component" value="Unassembled WGS sequence"/>
</dbReference>
<reference evidence="4" key="1">
    <citation type="journal article" date="2022" name="DNA Res.">
        <title>Genome analysis of five recently described species of the CUG-Ser clade uncovers Candida theae as a new hybrid lineage with pathogenic potential in the Candida parapsilosis species complex.</title>
        <authorList>
            <person name="Mixao V."/>
            <person name="Del Olmo V."/>
            <person name="Hegedusova E."/>
            <person name="Saus E."/>
            <person name="Pryszcz L."/>
            <person name="Cillingova A."/>
            <person name="Nosek J."/>
            <person name="Gabaldon T."/>
        </authorList>
    </citation>
    <scope>NUCLEOTIDE SEQUENCE</scope>
    <source>
        <strain evidence="4">CBS 10844</strain>
    </source>
</reference>
<comment type="caution">
    <text evidence="4">The sequence shown here is derived from an EMBL/GenBank/DDBJ whole genome shotgun (WGS) entry which is preliminary data.</text>
</comment>
<organism evidence="4 5">
    <name type="scientific">Candida oxycetoniae</name>
    <dbReference type="NCBI Taxonomy" id="497107"/>
    <lineage>
        <taxon>Eukaryota</taxon>
        <taxon>Fungi</taxon>
        <taxon>Dikarya</taxon>
        <taxon>Ascomycota</taxon>
        <taxon>Saccharomycotina</taxon>
        <taxon>Pichiomycetes</taxon>
        <taxon>Debaryomycetaceae</taxon>
        <taxon>Candida/Lodderomyces clade</taxon>
        <taxon>Candida</taxon>
    </lineage>
</organism>
<keyword evidence="1" id="KW-0560">Oxidoreductase</keyword>
<evidence type="ECO:0000313" key="4">
    <source>
        <dbReference type="EMBL" id="KAI3405808.2"/>
    </source>
</evidence>
<gene>
    <name evidence="4" type="ORF">KGF56_001415</name>
</gene>
<comment type="similarity">
    <text evidence="2">Belongs to the NAD(P)-dependent epimerase/dehydratase family. Dihydroflavonol-4-reductase subfamily.</text>
</comment>
<dbReference type="RefSeq" id="XP_049181553.1">
    <property type="nucleotide sequence ID" value="XM_049322536.1"/>
</dbReference>
<feature type="domain" description="NAD-dependent epimerase/dehydratase" evidence="3">
    <location>
        <begin position="4"/>
        <end position="261"/>
    </location>
</feature>
<evidence type="ECO:0000259" key="3">
    <source>
        <dbReference type="Pfam" id="PF01370"/>
    </source>
</evidence>
<dbReference type="SUPFAM" id="SSF51735">
    <property type="entry name" value="NAD(P)-binding Rossmann-fold domains"/>
    <property type="match status" value="1"/>
</dbReference>
<evidence type="ECO:0000256" key="1">
    <source>
        <dbReference type="ARBA" id="ARBA00023002"/>
    </source>
</evidence>
<dbReference type="AlphaFoldDB" id="A0AAI9SZ41"/>
<dbReference type="InterPro" id="IPR001509">
    <property type="entry name" value="Epimerase_deHydtase"/>
</dbReference>
<proteinExistence type="inferred from homology"/>
<evidence type="ECO:0000256" key="2">
    <source>
        <dbReference type="ARBA" id="ARBA00023445"/>
    </source>
</evidence>
<dbReference type="Pfam" id="PF01370">
    <property type="entry name" value="Epimerase"/>
    <property type="match status" value="1"/>
</dbReference>
<dbReference type="InterPro" id="IPR036291">
    <property type="entry name" value="NAD(P)-bd_dom_sf"/>
</dbReference>
<accession>A0AAI9SZ41</accession>
<dbReference type="EMBL" id="JAHUZD010000027">
    <property type="protein sequence ID" value="KAI3405808.2"/>
    <property type="molecule type" value="Genomic_DNA"/>
</dbReference>
<dbReference type="PANTHER" id="PTHR10366:SF844">
    <property type="entry name" value="NADPH-DEPENDENT METHYLGLYOXAL REDUCTASE GRE2"/>
    <property type="match status" value="1"/>
</dbReference>
<dbReference type="FunFam" id="3.40.50.720:FF:000191">
    <property type="entry name" value="Methylglyoxal reductase (NADPH-dependent)"/>
    <property type="match status" value="1"/>
</dbReference>
<dbReference type="GO" id="GO:0016616">
    <property type="term" value="F:oxidoreductase activity, acting on the CH-OH group of donors, NAD or NADP as acceptor"/>
    <property type="evidence" value="ECO:0007669"/>
    <property type="project" value="TreeGrafter"/>
</dbReference>
<evidence type="ECO:0000313" key="5">
    <source>
        <dbReference type="Proteomes" id="UP001202479"/>
    </source>
</evidence>
<dbReference type="CDD" id="cd05227">
    <property type="entry name" value="AR_SDR_e"/>
    <property type="match status" value="1"/>
</dbReference>
<keyword evidence="5" id="KW-1185">Reference proteome</keyword>
<dbReference type="Gene3D" id="3.40.50.720">
    <property type="entry name" value="NAD(P)-binding Rossmann-like Domain"/>
    <property type="match status" value="1"/>
</dbReference>
<name>A0AAI9SZ41_9ASCO</name>
<sequence>MPKVFITGATGFIAQHIVKIFLSHDYEVIGTVRSASKGEQLKQSTIEYHHTSKFSYEIVADIAAPRAFDSALEKHKNIDFLLHTASPFNYTTTEPEKDLIIPAIQGTKNILEAAHSHCSKLKRIVLTSSDSAIYSNVDERNNKLFFNEQSWNNVKYADAVKDAVSAYYGSKSFAEKLAWEFIAMERPCFDLVSINPSYVFGPQAYVCDARNLNVSNAYIGDLLNKKKGVTKEDDFYNEIGSFIDVRDVAKAHLFAAENKEASGRRLFMREGVFSVQMMLDIINENWPQLGLITGNPGNGEKDVSVLATIDNSETKKFLPWSFISLKTSVINTVEQILNNNTRV</sequence>
<dbReference type="GeneID" id="73379032"/>
<dbReference type="PANTHER" id="PTHR10366">
    <property type="entry name" value="NAD DEPENDENT EPIMERASE/DEHYDRATASE"/>
    <property type="match status" value="1"/>
</dbReference>
<dbReference type="InterPro" id="IPR050425">
    <property type="entry name" value="NAD(P)_dehydrat-like"/>
</dbReference>
<protein>
    <submittedName>
        <fullName evidence="4">GRP1</fullName>
    </submittedName>
</protein>